<proteinExistence type="predicted"/>
<evidence type="ECO:0000313" key="1">
    <source>
        <dbReference type="EMBL" id="GAA1542215.1"/>
    </source>
</evidence>
<accession>A0ABP4ME74</accession>
<organism evidence="1 2">
    <name type="scientific">Dactylosporangium maewongense</name>
    <dbReference type="NCBI Taxonomy" id="634393"/>
    <lineage>
        <taxon>Bacteria</taxon>
        <taxon>Bacillati</taxon>
        <taxon>Actinomycetota</taxon>
        <taxon>Actinomycetes</taxon>
        <taxon>Micromonosporales</taxon>
        <taxon>Micromonosporaceae</taxon>
        <taxon>Dactylosporangium</taxon>
    </lineage>
</organism>
<dbReference type="EMBL" id="BAAAQD010000016">
    <property type="protein sequence ID" value="GAA1542215.1"/>
    <property type="molecule type" value="Genomic_DNA"/>
</dbReference>
<evidence type="ECO:0000313" key="2">
    <source>
        <dbReference type="Proteomes" id="UP001501470"/>
    </source>
</evidence>
<sequence>MKHYAKRYGVDEYTAYDDLTALGFALPDSAQQWAQRPPATPCRTVERATRPVHDEWWIVLDGRPFFVAGYTSGGAPYGTFADEMPPYDDPR</sequence>
<reference evidence="2" key="1">
    <citation type="journal article" date="2019" name="Int. J. Syst. Evol. Microbiol.">
        <title>The Global Catalogue of Microorganisms (GCM) 10K type strain sequencing project: providing services to taxonomists for standard genome sequencing and annotation.</title>
        <authorList>
            <consortium name="The Broad Institute Genomics Platform"/>
            <consortium name="The Broad Institute Genome Sequencing Center for Infectious Disease"/>
            <person name="Wu L."/>
            <person name="Ma J."/>
        </authorList>
    </citation>
    <scope>NUCLEOTIDE SEQUENCE [LARGE SCALE GENOMIC DNA]</scope>
    <source>
        <strain evidence="2">JCM 15933</strain>
    </source>
</reference>
<comment type="caution">
    <text evidence="1">The sequence shown here is derived from an EMBL/GenBank/DDBJ whole genome shotgun (WGS) entry which is preliminary data.</text>
</comment>
<gene>
    <name evidence="1" type="ORF">GCM10009827_072170</name>
</gene>
<dbReference type="Proteomes" id="UP001501470">
    <property type="component" value="Unassembled WGS sequence"/>
</dbReference>
<keyword evidence="2" id="KW-1185">Reference proteome</keyword>
<name>A0ABP4ME74_9ACTN</name>
<protein>
    <submittedName>
        <fullName evidence="1">Uncharacterized protein</fullName>
    </submittedName>
</protein>